<evidence type="ECO:0000256" key="2">
    <source>
        <dbReference type="ARBA" id="ARBA00004496"/>
    </source>
</evidence>
<organism evidence="8 9">
    <name type="scientific">Tritrichomonas musculus</name>
    <dbReference type="NCBI Taxonomy" id="1915356"/>
    <lineage>
        <taxon>Eukaryota</taxon>
        <taxon>Metamonada</taxon>
        <taxon>Parabasalia</taxon>
        <taxon>Tritrichomonadida</taxon>
        <taxon>Tritrichomonadidae</taxon>
        <taxon>Tritrichomonas</taxon>
    </lineage>
</organism>
<dbReference type="PANTHER" id="PTHR42264:SF6">
    <property type="entry name" value="TRANSMEMBRANE PROTEIN"/>
    <property type="match status" value="1"/>
</dbReference>
<evidence type="ECO:0000256" key="1">
    <source>
        <dbReference type="ARBA" id="ARBA00004138"/>
    </source>
</evidence>
<dbReference type="Proteomes" id="UP001470230">
    <property type="component" value="Unassembled WGS sequence"/>
</dbReference>
<feature type="domain" description="HYDIN/VesB/CFA65-like Ig-like" evidence="7">
    <location>
        <begin position="1523"/>
        <end position="1602"/>
    </location>
</feature>
<feature type="region of interest" description="Disordered" evidence="6">
    <location>
        <begin position="51"/>
        <end position="71"/>
    </location>
</feature>
<dbReference type="Gene3D" id="2.60.40.10">
    <property type="entry name" value="Immunoglobulins"/>
    <property type="match status" value="1"/>
</dbReference>
<dbReference type="PANTHER" id="PTHR42264">
    <property type="entry name" value="EPHRIN_REC_LIKE DOMAIN-CONTAINING PROTEIN"/>
    <property type="match status" value="1"/>
</dbReference>
<dbReference type="InterPro" id="IPR053879">
    <property type="entry name" value="HYDIN_VesB_CFA65-like_Ig"/>
</dbReference>
<feature type="region of interest" description="Disordered" evidence="6">
    <location>
        <begin position="542"/>
        <end position="567"/>
    </location>
</feature>
<accession>A0ABR2JZN9</accession>
<feature type="compositionally biased region" description="Polar residues" evidence="6">
    <location>
        <begin position="1232"/>
        <end position="1244"/>
    </location>
</feature>
<evidence type="ECO:0000259" key="7">
    <source>
        <dbReference type="Pfam" id="PF22544"/>
    </source>
</evidence>
<keyword evidence="4" id="KW-0969">Cilium</keyword>
<feature type="compositionally biased region" description="Polar residues" evidence="6">
    <location>
        <begin position="1025"/>
        <end position="1040"/>
    </location>
</feature>
<feature type="compositionally biased region" description="Polar residues" evidence="6">
    <location>
        <begin position="1168"/>
        <end position="1196"/>
    </location>
</feature>
<feature type="compositionally biased region" description="Basic and acidic residues" evidence="6">
    <location>
        <begin position="1213"/>
        <end position="1227"/>
    </location>
</feature>
<feature type="compositionally biased region" description="Low complexity" evidence="6">
    <location>
        <begin position="1468"/>
        <end position="1482"/>
    </location>
</feature>
<sequence length="1618" mass="182683">MSQDVSVNPMIAVIDVVQNAVDYSALTDYLKTNFKKEIVFLNAHDFTDAGGRVAKTDNKSSSKGKNTTGGLTSNNSVKNIVIDPQSQAIAKGIKAKIDADLVKVLESKRKTYASFEKEKLKALSKSAKNSSNEDKANSLKSRAVIDFDELKMSLPFEGKIDILYIIVNFPYLPRQLARIIECGVDLNVFLAIVPSNFDEKENHDSQRGDEGDNTQRDASVKSPIVVQGNKKSTIPGQEFDSLQNPNVFPPLRWISLKETAPAHVIFEKVYAGDNIESTFKNIEEKLILFTKARESYNDYFSEKTLIELPIISHNSNGNQTDNDYSFSMNSFIDFLSERQGDFINALYYELKSHDFQTIPPPPPVPLNDQFSTLFKDAMETLDRRVVFLEPREINSSDFAFDFPFSVHSLIYKLIGWTLKKEETGACQALSCFLNHPQNFYAYAGSKFDSIVQSTNKKHQLSLPLSFFDWSQWNYIAEYLQLGEALVEGIRNSEIIETSFDESVGILWILALQPVPKTIGQYQSRYSMPQTFDGITEYIDRLYNNGTSENGNTPQPEKKSRNPPSPAQVVRDNLDINILLPSLQQRMNDNNSYYRMPIKVSNSIDFNAPYYFDSGLKVNIRREVVNEKVTFNYTANFKQYFDVFANKNSVTVQTFEGIRIMFEKPFSVTILFNEQSIQYNSESIVIKSTGEFPIMITKNGTFIMNDKDGIKTIVHPNGTITRNVEIEVVNEERTSELPSAKNDLKNSLKRNLSTSSTINENINKETKTMAWRSIDKEGCSFLQTSDGELVKEDLKHGEVVDFASMTRTIIRPDNIEYYIKKDGTRKIIFGLDFSIEQSSSNSIEDAIATQPKSLNEGNKLNKAHNMDEINDINNLDVNILDDLQSDEFIFDIPNFPVIQMKGNEMTMTLDRFIFNFCEKNVKMTCPDYSININTENVNISAPPPSEETEAVAISASLSLSISKMNNSNRISTSVSNASVEDLPTLSNPSDFITMMCLAQNKCEFRCNEKVLVADQKGLEKMYQLEEPNQSSDSATSNQQTTSKKKKVDLSIMTQWGKANPIKDTITEQQQVDFYKLFMPHFYAIRSDMTMCEFLRKDAINDEGCTVFEEVLSHPTGYECNIITYHHPIRPSAVYFINKPQTKSERSTILKGLHIPKPKKEKPKTAVQKPVTSTPSTGISNSALSNEDSEETSQPMNSKDQHKHHSTSRKSKPGSSKDIKVTDNSTDKKGKIKGSNSELLNDTESATDQRKSRSRSKSRAMSSPEAEERVINSQHSNRLEDNKIEDNDDDSNSEDDEALSLAEAHRNTLLCYNKLFVNAMNNWLDKHNIAYEEMMHPPEEPEPEILLVPPPTPSPRILEAQANKYSKTVAEFESGAATPNYWESLEAEFAMPLDEPRTIERDLSPRIQLHDPPRRYNKKKRSFYYYDEHVNTSDDDDNLDIYDEETYNNLKSNVMASNSNTGRSTTSEDVYSINSNNSTSNTNNNTKTTKKIIYNNKVINCSYTPGTNRNSLNTVITRPVTVKATPNAINFGKVKAMTSASAQLVITNVGKVPLHYSVTQTSEPNIRVLTIPGVVFPGLKMTLKVALLPIKYAQNISTSFQLKTQMFDLSIPVTADIVEE</sequence>
<feature type="compositionally biased region" description="Polar residues" evidence="6">
    <location>
        <begin position="61"/>
        <end position="71"/>
    </location>
</feature>
<proteinExistence type="predicted"/>
<reference evidence="8 9" key="1">
    <citation type="submission" date="2024-04" db="EMBL/GenBank/DDBJ databases">
        <title>Tritrichomonas musculus Genome.</title>
        <authorList>
            <person name="Alves-Ferreira E."/>
            <person name="Grigg M."/>
            <person name="Lorenzi H."/>
            <person name="Galac M."/>
        </authorList>
    </citation>
    <scope>NUCLEOTIDE SEQUENCE [LARGE SCALE GENOMIC DNA]</scope>
    <source>
        <strain evidence="8 9">EAF2021</strain>
    </source>
</reference>
<keyword evidence="3" id="KW-0963">Cytoplasm</keyword>
<evidence type="ECO:0000256" key="3">
    <source>
        <dbReference type="ARBA" id="ARBA00022490"/>
    </source>
</evidence>
<feature type="region of interest" description="Disordered" evidence="6">
    <location>
        <begin position="1144"/>
        <end position="1296"/>
    </location>
</feature>
<evidence type="ECO:0000256" key="5">
    <source>
        <dbReference type="ARBA" id="ARBA00023273"/>
    </source>
</evidence>
<keyword evidence="9" id="KW-1185">Reference proteome</keyword>
<evidence type="ECO:0000313" key="8">
    <source>
        <dbReference type="EMBL" id="KAK8884303.1"/>
    </source>
</evidence>
<dbReference type="EMBL" id="JAPFFF010000008">
    <property type="protein sequence ID" value="KAK8884303.1"/>
    <property type="molecule type" value="Genomic_DNA"/>
</dbReference>
<comment type="subcellular location">
    <subcellularLocation>
        <location evidence="1">Cell projection</location>
        <location evidence="1">Cilium</location>
    </subcellularLocation>
    <subcellularLocation>
        <location evidence="2">Cytoplasm</location>
    </subcellularLocation>
</comment>
<feature type="compositionally biased region" description="Basic and acidic residues" evidence="6">
    <location>
        <begin position="199"/>
        <end position="219"/>
    </location>
</feature>
<protein>
    <recommendedName>
        <fullName evidence="7">HYDIN/VesB/CFA65-like Ig-like domain-containing protein</fullName>
    </recommendedName>
</protein>
<evidence type="ECO:0000256" key="6">
    <source>
        <dbReference type="SAM" id="MobiDB-lite"/>
    </source>
</evidence>
<feature type="region of interest" description="Disordered" evidence="6">
    <location>
        <begin position="1452"/>
        <end position="1482"/>
    </location>
</feature>
<feature type="compositionally biased region" description="Acidic residues" evidence="6">
    <location>
        <begin position="1284"/>
        <end position="1296"/>
    </location>
</feature>
<gene>
    <name evidence="8" type="ORF">M9Y10_043411</name>
</gene>
<dbReference type="InterPro" id="IPR013783">
    <property type="entry name" value="Ig-like_fold"/>
</dbReference>
<feature type="region of interest" description="Disordered" evidence="6">
    <location>
        <begin position="199"/>
        <end position="222"/>
    </location>
</feature>
<comment type="caution">
    <text evidence="8">The sequence shown here is derived from an EMBL/GenBank/DDBJ whole genome shotgun (WGS) entry which is preliminary data.</text>
</comment>
<keyword evidence="5" id="KW-0966">Cell projection</keyword>
<feature type="compositionally biased region" description="Polar residues" evidence="6">
    <location>
        <begin position="543"/>
        <end position="554"/>
    </location>
</feature>
<evidence type="ECO:0000256" key="4">
    <source>
        <dbReference type="ARBA" id="ARBA00023069"/>
    </source>
</evidence>
<dbReference type="Pfam" id="PF22544">
    <property type="entry name" value="HYDIN_VesB_CFA65-like_Ig"/>
    <property type="match status" value="1"/>
</dbReference>
<name>A0ABR2JZN9_9EUKA</name>
<feature type="region of interest" description="Disordered" evidence="6">
    <location>
        <begin position="1024"/>
        <end position="1044"/>
    </location>
</feature>
<feature type="compositionally biased region" description="Basic residues" evidence="6">
    <location>
        <begin position="1199"/>
        <end position="1210"/>
    </location>
</feature>
<feature type="compositionally biased region" description="Polar residues" evidence="6">
    <location>
        <begin position="1452"/>
        <end position="1467"/>
    </location>
</feature>
<evidence type="ECO:0000313" key="9">
    <source>
        <dbReference type="Proteomes" id="UP001470230"/>
    </source>
</evidence>